<dbReference type="InterPro" id="IPR052892">
    <property type="entry name" value="NA-targeting_endonuclease"/>
</dbReference>
<evidence type="ECO:0000259" key="1">
    <source>
        <dbReference type="SMART" id="SM00507"/>
    </source>
</evidence>
<dbReference type="Pfam" id="PF14239">
    <property type="entry name" value="RRXRR"/>
    <property type="match status" value="1"/>
</dbReference>
<keyword evidence="2" id="KW-0540">Nuclease</keyword>
<organism evidence="2 3">
    <name type="scientific">Aphanizomenon flos-aquae FACHB-1040</name>
    <dbReference type="NCBI Taxonomy" id="2692887"/>
    <lineage>
        <taxon>Bacteria</taxon>
        <taxon>Bacillati</taxon>
        <taxon>Cyanobacteriota</taxon>
        <taxon>Cyanophyceae</taxon>
        <taxon>Nostocales</taxon>
        <taxon>Aphanizomenonaceae</taxon>
        <taxon>Aphanizomenon</taxon>
    </lineage>
</organism>
<dbReference type="RefSeq" id="WP_053540888.1">
    <property type="nucleotide sequence ID" value="NZ_JACJQT010000013.1"/>
</dbReference>
<keyword evidence="2" id="KW-0378">Hydrolase</keyword>
<comment type="caution">
    <text evidence="2">The sequence shown here is derived from an EMBL/GenBank/DDBJ whole genome shotgun (WGS) entry which is preliminary data.</text>
</comment>
<dbReference type="PANTHER" id="PTHR33877:SF2">
    <property type="entry name" value="OS07G0170200 PROTEIN"/>
    <property type="match status" value="1"/>
</dbReference>
<sequence length="431" mass="48461">MSKVFVLDTKKRPLDPINPAQARQLLRNKKAAIFRQFPFTIILKKSCPDSPVSSLRLKIDPGAKFTGMALINDSTGEVVFAAELKHRGFAIRDALTSRSQLRRSRRARKTRYRQPRFLNRTRPERWLAPSLQSRVENIKTWVERLRKLAPIEDISQELVRFDMQLMANPDIQGKEYQQGTLAGYESREYLLEKWGRQCAYCGVKDVPFQVEHIHPRAKGGSNSITNLTLSCEKCNTKKGTKDIKDFLKKDPLKLEKILKQAKRPLADAAAVNTTRLALLFVVKATGLPVETGSGGLTKFNRSQQNLEKMHWIDAACVGQSTPILNIKGVKPLLITANGHGTRQSCRTDKYGFPSRYVPRFKFVNGFQTGDIVKAVVTKGKKIGAYIGRVAVRTSGSFNISTISGLIQGISYKCCKSIHKKDGYEYGKSKIC</sequence>
<evidence type="ECO:0000313" key="3">
    <source>
        <dbReference type="Proteomes" id="UP000606721"/>
    </source>
</evidence>
<dbReference type="InterPro" id="IPR025938">
    <property type="entry name" value="RRXRR_dom"/>
</dbReference>
<dbReference type="InterPro" id="IPR047693">
    <property type="entry name" value="RNA-guided_IscB-like"/>
</dbReference>
<dbReference type="SMART" id="SM00507">
    <property type="entry name" value="HNHc"/>
    <property type="match status" value="1"/>
</dbReference>
<dbReference type="Pfam" id="PF01844">
    <property type="entry name" value="HNH"/>
    <property type="match status" value="1"/>
</dbReference>
<dbReference type="EMBL" id="JACJQT010000013">
    <property type="protein sequence ID" value="MBD2278068.1"/>
    <property type="molecule type" value="Genomic_DNA"/>
</dbReference>
<dbReference type="Gene3D" id="1.10.30.50">
    <property type="match status" value="1"/>
</dbReference>
<accession>A0ABR8BT14</accession>
<keyword evidence="3" id="KW-1185">Reference proteome</keyword>
<name>A0ABR8BT14_APHFL</name>
<evidence type="ECO:0000313" key="2">
    <source>
        <dbReference type="EMBL" id="MBD2278068.1"/>
    </source>
</evidence>
<dbReference type="InterPro" id="IPR003615">
    <property type="entry name" value="HNH_nuc"/>
</dbReference>
<dbReference type="GO" id="GO:0004519">
    <property type="term" value="F:endonuclease activity"/>
    <property type="evidence" value="ECO:0007669"/>
    <property type="project" value="UniProtKB-KW"/>
</dbReference>
<reference evidence="2 3" key="1">
    <citation type="journal article" date="2020" name="ISME J.">
        <title>Comparative genomics reveals insights into cyanobacterial evolution and habitat adaptation.</title>
        <authorList>
            <person name="Chen M.Y."/>
            <person name="Teng W.K."/>
            <person name="Zhao L."/>
            <person name="Hu C.X."/>
            <person name="Zhou Y.K."/>
            <person name="Han B.P."/>
            <person name="Song L.R."/>
            <person name="Shu W.S."/>
        </authorList>
    </citation>
    <scope>NUCLEOTIDE SEQUENCE [LARGE SCALE GENOMIC DNA]</scope>
    <source>
        <strain evidence="2 3">FACHB-1040</strain>
    </source>
</reference>
<dbReference type="PANTHER" id="PTHR33877">
    <property type="entry name" value="SLL1193 PROTEIN"/>
    <property type="match status" value="1"/>
</dbReference>
<dbReference type="NCBIfam" id="NF040563">
    <property type="entry name" value="guided_IscB"/>
    <property type="match status" value="1"/>
</dbReference>
<protein>
    <submittedName>
        <fullName evidence="2">HNH endonuclease</fullName>
    </submittedName>
</protein>
<keyword evidence="2" id="KW-0255">Endonuclease</keyword>
<dbReference type="CDD" id="cd00085">
    <property type="entry name" value="HNHc"/>
    <property type="match status" value="1"/>
</dbReference>
<gene>
    <name evidence="2" type="ORF">H6F99_07030</name>
</gene>
<proteinExistence type="predicted"/>
<feature type="domain" description="HNH nuclease" evidence="1">
    <location>
        <begin position="185"/>
        <end position="236"/>
    </location>
</feature>
<dbReference type="Proteomes" id="UP000606721">
    <property type="component" value="Unassembled WGS sequence"/>
</dbReference>
<dbReference type="InterPro" id="IPR002711">
    <property type="entry name" value="HNH"/>
</dbReference>